<keyword evidence="2" id="KW-0203">Cytokinin biosynthesis</keyword>
<evidence type="ECO:0000256" key="2">
    <source>
        <dbReference type="RuleBase" id="RU363015"/>
    </source>
</evidence>
<comment type="similarity">
    <text evidence="1 2">Belongs to the LOG family.</text>
</comment>
<dbReference type="Proteomes" id="UP000051859">
    <property type="component" value="Unassembled WGS sequence"/>
</dbReference>
<dbReference type="EC" id="3.2.2.n1" evidence="2"/>
<dbReference type="Gene3D" id="3.40.50.450">
    <property type="match status" value="1"/>
</dbReference>
<gene>
    <name evidence="3" type="ORF">IV81_GL000718</name>
</gene>
<dbReference type="PATRIC" id="fig|331679.3.peg.725"/>
<dbReference type="GO" id="GO:0016799">
    <property type="term" value="F:hydrolase activity, hydrolyzing N-glycosyl compounds"/>
    <property type="evidence" value="ECO:0007669"/>
    <property type="project" value="TreeGrafter"/>
</dbReference>
<dbReference type="GO" id="GO:0009691">
    <property type="term" value="P:cytokinin biosynthetic process"/>
    <property type="evidence" value="ECO:0007669"/>
    <property type="project" value="UniProtKB-UniRule"/>
</dbReference>
<name>A0A0R2L8V9_9LACO</name>
<evidence type="ECO:0000313" key="4">
    <source>
        <dbReference type="Proteomes" id="UP000051859"/>
    </source>
</evidence>
<dbReference type="GO" id="GO:0005829">
    <property type="term" value="C:cytosol"/>
    <property type="evidence" value="ECO:0007669"/>
    <property type="project" value="TreeGrafter"/>
</dbReference>
<keyword evidence="4" id="KW-1185">Reference proteome</keyword>
<reference evidence="3 4" key="1">
    <citation type="journal article" date="2015" name="Genome Announc.">
        <title>Expanding the biotechnology potential of lactobacilli through comparative genomics of 213 strains and associated genera.</title>
        <authorList>
            <person name="Sun Z."/>
            <person name="Harris H.M."/>
            <person name="McCann A."/>
            <person name="Guo C."/>
            <person name="Argimon S."/>
            <person name="Zhang W."/>
            <person name="Yang X."/>
            <person name="Jeffery I.B."/>
            <person name="Cooney J.C."/>
            <person name="Kagawa T.F."/>
            <person name="Liu W."/>
            <person name="Song Y."/>
            <person name="Salvetti E."/>
            <person name="Wrobel A."/>
            <person name="Rasinkangas P."/>
            <person name="Parkhill J."/>
            <person name="Rea M.C."/>
            <person name="O'Sullivan O."/>
            <person name="Ritari J."/>
            <person name="Douillard F.P."/>
            <person name="Paul Ross R."/>
            <person name="Yang R."/>
            <person name="Briner A.E."/>
            <person name="Felis G.E."/>
            <person name="de Vos W.M."/>
            <person name="Barrangou R."/>
            <person name="Klaenhammer T.R."/>
            <person name="Caufield P.W."/>
            <person name="Cui Y."/>
            <person name="Zhang H."/>
            <person name="O'Toole P.W."/>
        </authorList>
    </citation>
    <scope>NUCLEOTIDE SEQUENCE [LARGE SCALE GENOMIC DNA]</scope>
    <source>
        <strain evidence="3 4">DSM 18001</strain>
    </source>
</reference>
<dbReference type="SUPFAM" id="SSF102405">
    <property type="entry name" value="MCP/YpsA-like"/>
    <property type="match status" value="1"/>
</dbReference>
<accession>A0A0R2L8V9</accession>
<dbReference type="Pfam" id="PF03641">
    <property type="entry name" value="Lysine_decarbox"/>
    <property type="match status" value="1"/>
</dbReference>
<dbReference type="PANTHER" id="PTHR31223:SF70">
    <property type="entry name" value="LOG FAMILY PROTEIN YJL055W"/>
    <property type="match status" value="1"/>
</dbReference>
<dbReference type="PANTHER" id="PTHR31223">
    <property type="entry name" value="LOG FAMILY PROTEIN YJL055W"/>
    <property type="match status" value="1"/>
</dbReference>
<dbReference type="NCBIfam" id="TIGR00730">
    <property type="entry name" value="Rossman fold protein, TIGR00730 family"/>
    <property type="match status" value="1"/>
</dbReference>
<protein>
    <recommendedName>
        <fullName evidence="2">Cytokinin riboside 5'-monophosphate phosphoribohydrolase</fullName>
        <ecNumber evidence="2">3.2.2.n1</ecNumber>
    </recommendedName>
</protein>
<evidence type="ECO:0000256" key="1">
    <source>
        <dbReference type="ARBA" id="ARBA00006763"/>
    </source>
</evidence>
<dbReference type="STRING" id="331679.IV81_GL000718"/>
<organism evidence="3 4">
    <name type="scientific">Pediococcus stilesii</name>
    <dbReference type="NCBI Taxonomy" id="331679"/>
    <lineage>
        <taxon>Bacteria</taxon>
        <taxon>Bacillati</taxon>
        <taxon>Bacillota</taxon>
        <taxon>Bacilli</taxon>
        <taxon>Lactobacillales</taxon>
        <taxon>Lactobacillaceae</taxon>
        <taxon>Pediococcus</taxon>
    </lineage>
</organism>
<dbReference type="AlphaFoldDB" id="A0A0R2L8V9"/>
<dbReference type="EMBL" id="JQBX01000002">
    <property type="protein sequence ID" value="KRN94932.1"/>
    <property type="molecule type" value="Genomic_DNA"/>
</dbReference>
<comment type="caution">
    <text evidence="3">The sequence shown here is derived from an EMBL/GenBank/DDBJ whole genome shotgun (WGS) entry which is preliminary data.</text>
</comment>
<evidence type="ECO:0000313" key="3">
    <source>
        <dbReference type="EMBL" id="KRN94932.1"/>
    </source>
</evidence>
<dbReference type="InterPro" id="IPR031100">
    <property type="entry name" value="LOG_fam"/>
</dbReference>
<proteinExistence type="inferred from homology"/>
<sequence length="190" mass="21113">MIFLKKIAVYCGAAKGNDPIYVESAKRLGIWLVENNIGLVYGGGKFGLMGVIASTVMNNGGHVDGIIPQELADRGASDHSISNLQVVENMTVRKKVMMELADGFIALPGGPGTLEEISEVYSWSIIGDNNKPCILFNVNHYYDNLQKMYDQMVEEGFLVHEARQKLLFTDSLESISQFIESYTPPEIREY</sequence>
<keyword evidence="2" id="KW-0378">Hydrolase</keyword>
<dbReference type="InterPro" id="IPR005269">
    <property type="entry name" value="LOG"/>
</dbReference>